<feature type="compositionally biased region" description="Basic and acidic residues" evidence="1">
    <location>
        <begin position="296"/>
        <end position="305"/>
    </location>
</feature>
<dbReference type="Proteomes" id="UP001652663">
    <property type="component" value="Chromosome 17"/>
</dbReference>
<feature type="compositionally biased region" description="Low complexity" evidence="1">
    <location>
        <begin position="624"/>
        <end position="646"/>
    </location>
</feature>
<accession>A0ABM4QP14</accession>
<protein>
    <submittedName>
        <fullName evidence="3">Nuclear envelope pore membrane protein POM 121-like</fullName>
    </submittedName>
</protein>
<reference evidence="3" key="1">
    <citation type="submission" date="2025-08" db="UniProtKB">
        <authorList>
            <consortium name="RefSeq"/>
        </authorList>
    </citation>
    <scope>IDENTIFICATION</scope>
    <source>
        <tissue evidence="3">Blood</tissue>
    </source>
</reference>
<organism evidence="2 3">
    <name type="scientific">Bos indicus</name>
    <name type="common">Zebu</name>
    <dbReference type="NCBI Taxonomy" id="9915"/>
    <lineage>
        <taxon>Eukaryota</taxon>
        <taxon>Metazoa</taxon>
        <taxon>Chordata</taxon>
        <taxon>Craniata</taxon>
        <taxon>Vertebrata</taxon>
        <taxon>Euteleostomi</taxon>
        <taxon>Mammalia</taxon>
        <taxon>Eutheria</taxon>
        <taxon>Laurasiatheria</taxon>
        <taxon>Artiodactyla</taxon>
        <taxon>Ruminantia</taxon>
        <taxon>Pecora</taxon>
        <taxon>Bovidae</taxon>
        <taxon>Bovinae</taxon>
        <taxon>Bos</taxon>
    </lineage>
</organism>
<feature type="region of interest" description="Disordered" evidence="1">
    <location>
        <begin position="157"/>
        <end position="793"/>
    </location>
</feature>
<dbReference type="RefSeq" id="XP_070625034.1">
    <property type="nucleotide sequence ID" value="XM_070768933.1"/>
</dbReference>
<dbReference type="PANTHER" id="PTHR15566:SF4">
    <property type="entry name" value="POM121-LIKE PROTEIN 1-RELATED"/>
    <property type="match status" value="1"/>
</dbReference>
<evidence type="ECO:0000313" key="3">
    <source>
        <dbReference type="RefSeq" id="XP_070625034.1"/>
    </source>
</evidence>
<feature type="compositionally biased region" description="Basic and acidic residues" evidence="1">
    <location>
        <begin position="174"/>
        <end position="183"/>
    </location>
</feature>
<feature type="compositionally biased region" description="Low complexity" evidence="1">
    <location>
        <begin position="251"/>
        <end position="267"/>
    </location>
</feature>
<dbReference type="Pfam" id="PF15229">
    <property type="entry name" value="POM121"/>
    <property type="match status" value="1"/>
</dbReference>
<feature type="compositionally biased region" description="Low complexity" evidence="1">
    <location>
        <begin position="466"/>
        <end position="477"/>
    </location>
</feature>
<feature type="compositionally biased region" description="Basic residues" evidence="1">
    <location>
        <begin position="323"/>
        <end position="335"/>
    </location>
</feature>
<feature type="compositionally biased region" description="Polar residues" evidence="1">
    <location>
        <begin position="227"/>
        <end position="250"/>
    </location>
</feature>
<feature type="compositionally biased region" description="Pro residues" evidence="1">
    <location>
        <begin position="717"/>
        <end position="726"/>
    </location>
</feature>
<feature type="compositionally biased region" description="Pro residues" evidence="1">
    <location>
        <begin position="443"/>
        <end position="460"/>
    </location>
</feature>
<feature type="compositionally biased region" description="Pro residues" evidence="1">
    <location>
        <begin position="377"/>
        <end position="396"/>
    </location>
</feature>
<proteinExistence type="predicted"/>
<feature type="region of interest" description="Disordered" evidence="1">
    <location>
        <begin position="12"/>
        <end position="42"/>
    </location>
</feature>
<keyword evidence="2" id="KW-1185">Reference proteome</keyword>
<gene>
    <name evidence="3" type="primary">LOC139176664</name>
</gene>
<dbReference type="PANTHER" id="PTHR15566">
    <property type="entry name" value="POM121-LIKE"/>
    <property type="match status" value="1"/>
</dbReference>
<name>A0ABM4QP14_BOSIN</name>
<dbReference type="GeneID" id="139176664"/>
<dbReference type="InterPro" id="IPR043220">
    <property type="entry name" value="POM121-like_prot_1"/>
</dbReference>
<feature type="compositionally biased region" description="Low complexity" evidence="1">
    <location>
        <begin position="740"/>
        <end position="758"/>
    </location>
</feature>
<evidence type="ECO:0000256" key="1">
    <source>
        <dbReference type="SAM" id="MobiDB-lite"/>
    </source>
</evidence>
<evidence type="ECO:0000313" key="2">
    <source>
        <dbReference type="Proteomes" id="UP001652663"/>
    </source>
</evidence>
<sequence length="849" mass="87483">MGSYLGRPFRSFPPQALGGQHLPGGLNRSQPDPRTRRFSVAGPGHPAVAPLSTCRPAHKYPVTLHLRFVTASLRRCSMIPQTLRSFLGVLTSLCRRRHQRKAVLGARISTMCRGSASAVGTVTVCGGHQQQVTPVPPTTLRCAPGSCTEKMVRRALGDSGKGMAQQEEDPAFTGKDHQERGPDGSRGARSTFRPLGAQGDLSAFVPKPGPLRRNLHAKSSVDRSTKKLQTSCVSSCPQGNAITSSYSSSWRGFPPGRRRTGPGIPRGLPRRSSRKASEGGLPPPCAAPVASQSNSRSDEDAEATRGQKRTWKIGAPTSDSPRPGRRRFPLLRRRRGEPLRLPPPPELGFRVTAEDLDAEKAAAFRRISSALRDETPAPQPCGPFPAPADPPAPGRAPRPERDQRESASPAPVDTRASAGGASSAHPWSGGRHRSPGPLSPWSQPLPGPPSHSRPPAPAPFTLPTRASSPGSGSAGLSTRPPSPSAPASAPAPGTAGATESLAPAPAAAWLPGFQQKPVWGPLTNAAGGGGPYQPPAWGPAAEDARPAFTAAPGSSSMGSPTPLCLDSPVFTHQSRPPVSDPRSLPPTSQLIPSALQIRPSPCISGDLAPHPASDAEVTPMDTIPPSQSPLFGSPPGSSGSLFPSSQALQTPPRDSAASVTVSTSLPGLFSGSSHTGAPAQPIAGAPDVQQQGAPAWDHSPHYGNPAAPALTRDPTSAPGPPAPPTNSPIVTHASTQPALAATPAAFPSGPAPAPGSAADTCVPQAMPSAGPNSRPGCSTAGGSSTAPCRPGVSAEPRGIGSRASVLDLSCPFAALSISMERRGARRTTHSRVGRVARHTGAFLARAPPW</sequence>
<feature type="compositionally biased region" description="Low complexity" evidence="1">
    <location>
        <begin position="485"/>
        <end position="508"/>
    </location>
</feature>
<feature type="compositionally biased region" description="Polar residues" evidence="1">
    <location>
        <begin position="657"/>
        <end position="675"/>
    </location>
</feature>